<evidence type="ECO:0000313" key="3">
    <source>
        <dbReference type="Proteomes" id="UP000177092"/>
    </source>
</evidence>
<protein>
    <recommendedName>
        <fullName evidence="4">UDP-N-acetyl-alpha-D-muramoyl-L-alanyl-L-glutamate epimerase</fullName>
    </recommendedName>
</protein>
<evidence type="ECO:0008006" key="4">
    <source>
        <dbReference type="Google" id="ProtNLM"/>
    </source>
</evidence>
<dbReference type="EMBL" id="MFJN01000023">
    <property type="protein sequence ID" value="OGG21380.1"/>
    <property type="molecule type" value="Genomic_DNA"/>
</dbReference>
<gene>
    <name evidence="2" type="ORF">A3D03_05670</name>
</gene>
<evidence type="ECO:0000256" key="1">
    <source>
        <dbReference type="SAM" id="MobiDB-lite"/>
    </source>
</evidence>
<feature type="compositionally biased region" description="Polar residues" evidence="1">
    <location>
        <begin position="1"/>
        <end position="29"/>
    </location>
</feature>
<proteinExistence type="predicted"/>
<dbReference type="AlphaFoldDB" id="A0A1F6A9C0"/>
<evidence type="ECO:0000313" key="2">
    <source>
        <dbReference type="EMBL" id="OGG21380.1"/>
    </source>
</evidence>
<organism evidence="2 3">
    <name type="scientific">Candidatus Gottesmanbacteria bacterium RIFCSPHIGHO2_02_FULL_40_13</name>
    <dbReference type="NCBI Taxonomy" id="1798384"/>
    <lineage>
        <taxon>Bacteria</taxon>
        <taxon>Candidatus Gottesmaniibacteriota</taxon>
    </lineage>
</organism>
<accession>A0A1F6A9C0</accession>
<dbReference type="Proteomes" id="UP000177092">
    <property type="component" value="Unassembled WGS sequence"/>
</dbReference>
<comment type="caution">
    <text evidence="2">The sequence shown here is derived from an EMBL/GenBank/DDBJ whole genome shotgun (WGS) entry which is preliminary data.</text>
</comment>
<feature type="region of interest" description="Disordered" evidence="1">
    <location>
        <begin position="1"/>
        <end position="30"/>
    </location>
</feature>
<sequence length="508" mass="59285">MSNITSQKKTKPPDNSTNQTLPQNGNQQIRKWREWHEREVPVKIIGKKTRTGIKIKITSRELNRELALNYPNSIWTKFPNDNKQLLLDNIAYIFTAHLPFLLKGNIRLEYATGYPHSFLWANQAFVKHLPSYWYLYRARRGTGIMPMLKTILNSRAIFSQRNDIPPSFPDTIDENVIIPFTFGKDSFLTYHLAKEIGLSPLLLWFNDPVDEGYEGKHKQKLFKDFSRRIKDKCLYLDNPLGSLREKGEGWFGWELSMTSWALLSLPFAYKYKSGYIIYSNERSVNSFFYDDEGVRVLPDYEQTAQATEEMSLLTQALSEGEVYTTTFLQGIDEIAVLAILKTRYPKDTFRFLMSCWSETDFGKNKRWCGHCSKCARIYVYLTAIGVNPRKEAGFEDDMFDASKKHLFNVFGQKATGTGWDAFGLNTNEQSLAFYLSCLRGYKHGLLKEFKKSPLFLETRKKIHHLLKEYFSLHSEQVTPPQWKKKIDNIIRSTLQDFRTEIFRLVDDR</sequence>
<reference evidence="2 3" key="1">
    <citation type="journal article" date="2016" name="Nat. Commun.">
        <title>Thousands of microbial genomes shed light on interconnected biogeochemical processes in an aquifer system.</title>
        <authorList>
            <person name="Anantharaman K."/>
            <person name="Brown C.T."/>
            <person name="Hug L.A."/>
            <person name="Sharon I."/>
            <person name="Castelle C.J."/>
            <person name="Probst A.J."/>
            <person name="Thomas B.C."/>
            <person name="Singh A."/>
            <person name="Wilkins M.J."/>
            <person name="Karaoz U."/>
            <person name="Brodie E.L."/>
            <person name="Williams K.H."/>
            <person name="Hubbard S.S."/>
            <person name="Banfield J.F."/>
        </authorList>
    </citation>
    <scope>NUCLEOTIDE SEQUENCE [LARGE SCALE GENOMIC DNA]</scope>
</reference>
<name>A0A1F6A9C0_9BACT</name>